<dbReference type="Proteomes" id="UP000256708">
    <property type="component" value="Unassembled WGS sequence"/>
</dbReference>
<comment type="caution">
    <text evidence="1">The sequence shown here is derived from an EMBL/GenBank/DDBJ whole genome shotgun (WGS) entry which is preliminary data.</text>
</comment>
<name>A0A3D8LCE0_9BACT</name>
<sequence length="63" mass="7417">MKSEGLRIYFYVQFALKVTKRSENIRKESLSPAQYIVPKLHLAEITFQLIENVFNLSTSLLWI</sequence>
<proteinExistence type="predicted"/>
<evidence type="ECO:0000313" key="1">
    <source>
        <dbReference type="EMBL" id="RDV15013.1"/>
    </source>
</evidence>
<gene>
    <name evidence="1" type="ORF">DXT99_12080</name>
</gene>
<protein>
    <submittedName>
        <fullName evidence="1">Uncharacterized protein</fullName>
    </submittedName>
</protein>
<keyword evidence="2" id="KW-1185">Reference proteome</keyword>
<reference evidence="2" key="1">
    <citation type="submission" date="2018-08" db="EMBL/GenBank/DDBJ databases">
        <authorList>
            <person name="Liu Z.-W."/>
            <person name="Du Z.-J."/>
        </authorList>
    </citation>
    <scope>NUCLEOTIDE SEQUENCE [LARGE SCALE GENOMIC DNA]</scope>
    <source>
        <strain evidence="2">H4X</strain>
    </source>
</reference>
<dbReference type="EMBL" id="QRGR01000011">
    <property type="protein sequence ID" value="RDV15013.1"/>
    <property type="molecule type" value="Genomic_DNA"/>
</dbReference>
<accession>A0A3D8LCE0</accession>
<evidence type="ECO:0000313" key="2">
    <source>
        <dbReference type="Proteomes" id="UP000256708"/>
    </source>
</evidence>
<organism evidence="1 2">
    <name type="scientific">Pontibacter diazotrophicus</name>
    <dbReference type="NCBI Taxonomy" id="1400979"/>
    <lineage>
        <taxon>Bacteria</taxon>
        <taxon>Pseudomonadati</taxon>
        <taxon>Bacteroidota</taxon>
        <taxon>Cytophagia</taxon>
        <taxon>Cytophagales</taxon>
        <taxon>Hymenobacteraceae</taxon>
        <taxon>Pontibacter</taxon>
    </lineage>
</organism>
<dbReference type="AlphaFoldDB" id="A0A3D8LCE0"/>